<gene>
    <name evidence="3" type="ORF">PXEA_LOCUS24969</name>
</gene>
<proteinExistence type="predicted"/>
<keyword evidence="4" id="KW-1185">Reference proteome</keyword>
<sequence length="160" mass="18045">MPPSKPIHGGPGGNLSNASHIALAHGMNRSLADAFCEADFRWHYFLASSLVCLASGIASVLLFRVAVHLYAWARTRLSRRQLLLHLHFPHRRLCRRAEPTELQDDWRRRKLVPASTRPGRPALQPPSAVSSHHKPLDELVWPTEWKDLATELISGQRRTG</sequence>
<keyword evidence="2" id="KW-0812">Transmembrane</keyword>
<dbReference type="EMBL" id="CAAALY010123556">
    <property type="protein sequence ID" value="VEL31529.1"/>
    <property type="molecule type" value="Genomic_DNA"/>
</dbReference>
<accession>A0A448X9E4</accession>
<protein>
    <submittedName>
        <fullName evidence="3">Uncharacterized protein</fullName>
    </submittedName>
</protein>
<feature type="transmembrane region" description="Helical" evidence="2">
    <location>
        <begin position="44"/>
        <end position="71"/>
    </location>
</feature>
<keyword evidence="2" id="KW-1133">Transmembrane helix</keyword>
<feature type="non-terminal residue" evidence="3">
    <location>
        <position position="160"/>
    </location>
</feature>
<comment type="caution">
    <text evidence="3">The sequence shown here is derived from an EMBL/GenBank/DDBJ whole genome shotgun (WGS) entry which is preliminary data.</text>
</comment>
<feature type="region of interest" description="Disordered" evidence="1">
    <location>
        <begin position="109"/>
        <end position="134"/>
    </location>
</feature>
<evidence type="ECO:0000256" key="1">
    <source>
        <dbReference type="SAM" id="MobiDB-lite"/>
    </source>
</evidence>
<organism evidence="3 4">
    <name type="scientific">Protopolystoma xenopodis</name>
    <dbReference type="NCBI Taxonomy" id="117903"/>
    <lineage>
        <taxon>Eukaryota</taxon>
        <taxon>Metazoa</taxon>
        <taxon>Spiralia</taxon>
        <taxon>Lophotrochozoa</taxon>
        <taxon>Platyhelminthes</taxon>
        <taxon>Monogenea</taxon>
        <taxon>Polyopisthocotylea</taxon>
        <taxon>Polystomatidea</taxon>
        <taxon>Polystomatidae</taxon>
        <taxon>Protopolystoma</taxon>
    </lineage>
</organism>
<dbReference type="AlphaFoldDB" id="A0A448X9E4"/>
<evidence type="ECO:0000313" key="4">
    <source>
        <dbReference type="Proteomes" id="UP000784294"/>
    </source>
</evidence>
<name>A0A448X9E4_9PLAT</name>
<keyword evidence="2" id="KW-0472">Membrane</keyword>
<evidence type="ECO:0000313" key="3">
    <source>
        <dbReference type="EMBL" id="VEL31529.1"/>
    </source>
</evidence>
<evidence type="ECO:0000256" key="2">
    <source>
        <dbReference type="SAM" id="Phobius"/>
    </source>
</evidence>
<reference evidence="3" key="1">
    <citation type="submission" date="2018-11" db="EMBL/GenBank/DDBJ databases">
        <authorList>
            <consortium name="Pathogen Informatics"/>
        </authorList>
    </citation>
    <scope>NUCLEOTIDE SEQUENCE</scope>
</reference>
<dbReference type="Proteomes" id="UP000784294">
    <property type="component" value="Unassembled WGS sequence"/>
</dbReference>